<name>A0A8J3IPP4_9CHLR</name>
<dbReference type="SUPFAM" id="SSF50475">
    <property type="entry name" value="FMN-binding split barrel"/>
    <property type="match status" value="1"/>
</dbReference>
<dbReference type="RefSeq" id="WP_220203942.1">
    <property type="nucleotide sequence ID" value="NZ_BNJK01000001.1"/>
</dbReference>
<evidence type="ECO:0000313" key="2">
    <source>
        <dbReference type="EMBL" id="GHO93141.1"/>
    </source>
</evidence>
<dbReference type="AlphaFoldDB" id="A0A8J3IPP4"/>
<dbReference type="Gene3D" id="2.30.110.10">
    <property type="entry name" value="Electron Transport, Fmn-binding Protein, Chain A"/>
    <property type="match status" value="1"/>
</dbReference>
<evidence type="ECO:0000256" key="1">
    <source>
        <dbReference type="ARBA" id="ARBA00023002"/>
    </source>
</evidence>
<reference evidence="2" key="1">
    <citation type="submission" date="2020-10" db="EMBL/GenBank/DDBJ databases">
        <title>Taxonomic study of unclassified bacteria belonging to the class Ktedonobacteria.</title>
        <authorList>
            <person name="Yabe S."/>
            <person name="Wang C.M."/>
            <person name="Zheng Y."/>
            <person name="Sakai Y."/>
            <person name="Cavaletti L."/>
            <person name="Monciardini P."/>
            <person name="Donadio S."/>
        </authorList>
    </citation>
    <scope>NUCLEOTIDE SEQUENCE</scope>
    <source>
        <strain evidence="2">ID150040</strain>
    </source>
</reference>
<organism evidence="2 3">
    <name type="scientific">Reticulibacter mediterranei</name>
    <dbReference type="NCBI Taxonomy" id="2778369"/>
    <lineage>
        <taxon>Bacteria</taxon>
        <taxon>Bacillati</taxon>
        <taxon>Chloroflexota</taxon>
        <taxon>Ktedonobacteria</taxon>
        <taxon>Ktedonobacterales</taxon>
        <taxon>Reticulibacteraceae</taxon>
        <taxon>Reticulibacter</taxon>
    </lineage>
</organism>
<dbReference type="PANTHER" id="PTHR35176">
    <property type="entry name" value="HEME OXYGENASE HI_0854-RELATED"/>
    <property type="match status" value="1"/>
</dbReference>
<evidence type="ECO:0000313" key="3">
    <source>
        <dbReference type="Proteomes" id="UP000597444"/>
    </source>
</evidence>
<proteinExistence type="predicted"/>
<comment type="caution">
    <text evidence="2">The sequence shown here is derived from an EMBL/GenBank/DDBJ whole genome shotgun (WGS) entry which is preliminary data.</text>
</comment>
<dbReference type="InterPro" id="IPR012349">
    <property type="entry name" value="Split_barrel_FMN-bd"/>
</dbReference>
<evidence type="ECO:0008006" key="4">
    <source>
        <dbReference type="Google" id="ProtNLM"/>
    </source>
</evidence>
<dbReference type="GO" id="GO:0070967">
    <property type="term" value="F:coenzyme F420 binding"/>
    <property type="evidence" value="ECO:0007669"/>
    <property type="project" value="TreeGrafter"/>
</dbReference>
<dbReference type="GO" id="GO:0005829">
    <property type="term" value="C:cytosol"/>
    <property type="evidence" value="ECO:0007669"/>
    <property type="project" value="TreeGrafter"/>
</dbReference>
<dbReference type="InterPro" id="IPR052019">
    <property type="entry name" value="F420H2_bilvrd_red/Heme_oxyg"/>
</dbReference>
<sequence>MSEKTTQTTREYLTTPGKGHMTLLTSFRRNGVGVGTPVGTVASQGKLYFMTPADTWKAKRLAHNPRVTLAPGNRKGEALGPTIEGIARRLYAEEAKRARALLRVGIVGRFFGIVFDRKYPGEKTAVYEIVLDERDAGMNTGSIEKVRPSHS</sequence>
<protein>
    <recommendedName>
        <fullName evidence="4">PPOX class F420-dependent oxidoreductase</fullName>
    </recommendedName>
</protein>
<accession>A0A8J3IPP4</accession>
<keyword evidence="1" id="KW-0560">Oxidoreductase</keyword>
<dbReference type="Proteomes" id="UP000597444">
    <property type="component" value="Unassembled WGS sequence"/>
</dbReference>
<dbReference type="EMBL" id="BNJK01000001">
    <property type="protein sequence ID" value="GHO93141.1"/>
    <property type="molecule type" value="Genomic_DNA"/>
</dbReference>
<keyword evidence="3" id="KW-1185">Reference proteome</keyword>
<dbReference type="PANTHER" id="PTHR35176:SF11">
    <property type="entry name" value="PYRIDOXAMINE 5'-PHOSPHATE OXIDASE FAMILY PROTEIN"/>
    <property type="match status" value="1"/>
</dbReference>
<dbReference type="InterPro" id="IPR019965">
    <property type="entry name" value="PPOX_F420-dep_Rv2061_put"/>
</dbReference>
<dbReference type="NCBIfam" id="TIGR03666">
    <property type="entry name" value="Rv2061_F420"/>
    <property type="match status" value="1"/>
</dbReference>
<dbReference type="GO" id="GO:0016627">
    <property type="term" value="F:oxidoreductase activity, acting on the CH-CH group of donors"/>
    <property type="evidence" value="ECO:0007669"/>
    <property type="project" value="TreeGrafter"/>
</dbReference>
<gene>
    <name evidence="2" type="ORF">KSF_031890</name>
</gene>